<dbReference type="Proteomes" id="UP001254658">
    <property type="component" value="Chromosome"/>
</dbReference>
<keyword evidence="1" id="KW-0238">DNA-binding</keyword>
<reference evidence="3" key="2">
    <citation type="submission" date="2023-09" db="EMBL/GenBank/DDBJ databases">
        <authorList>
            <person name="Kim T.W."/>
        </authorList>
    </citation>
    <scope>NUCLEOTIDE SEQUENCE</scope>
    <source>
        <strain evidence="3">KCKM 0438</strain>
    </source>
</reference>
<dbReference type="SMART" id="SM00530">
    <property type="entry name" value="HTH_XRE"/>
    <property type="match status" value="1"/>
</dbReference>
<dbReference type="Pfam" id="PF01381">
    <property type="entry name" value="HTH_3"/>
    <property type="match status" value="1"/>
</dbReference>
<dbReference type="InterPro" id="IPR010982">
    <property type="entry name" value="Lambda_DNA-bd_dom_sf"/>
</dbReference>
<evidence type="ECO:0000259" key="2">
    <source>
        <dbReference type="PROSITE" id="PS50943"/>
    </source>
</evidence>
<dbReference type="PANTHER" id="PTHR46558:SF4">
    <property type="entry name" value="DNA-BIDING PHAGE PROTEIN"/>
    <property type="match status" value="1"/>
</dbReference>
<dbReference type="EMBL" id="CP133787">
    <property type="protein sequence ID" value="WMX71197.1"/>
    <property type="molecule type" value="Genomic_DNA"/>
</dbReference>
<dbReference type="AlphaFoldDB" id="A0AAX4A4Q7"/>
<evidence type="ECO:0000313" key="4">
    <source>
        <dbReference type="Proteomes" id="UP001254658"/>
    </source>
</evidence>
<organism evidence="3 4">
    <name type="scientific">Lactococcus lactis subsp. cremoris</name>
    <name type="common">Streptococcus cremoris</name>
    <dbReference type="NCBI Taxonomy" id="1359"/>
    <lineage>
        <taxon>Bacteria</taxon>
        <taxon>Bacillati</taxon>
        <taxon>Bacillota</taxon>
        <taxon>Bacilli</taxon>
        <taxon>Lactobacillales</taxon>
        <taxon>Streptococcaceae</taxon>
        <taxon>Lactococcus</taxon>
    </lineage>
</organism>
<dbReference type="InterPro" id="IPR001387">
    <property type="entry name" value="Cro/C1-type_HTH"/>
</dbReference>
<name>A0AAX4A4Q7_LACLC</name>
<dbReference type="PANTHER" id="PTHR46558">
    <property type="entry name" value="TRACRIPTIONAL REGULATORY PROTEIN-RELATED-RELATED"/>
    <property type="match status" value="1"/>
</dbReference>
<sequence>MKFLKYFKEIRINKDSNHSFKLLNFENLTDDELLGVSGGGFSDNLRQEKLEAGWTQEELGKLLFTSKQAVCNWEHGRRQPNLMLLQEISNLFECSIDDMLKERGSKN</sequence>
<reference evidence="3" key="1">
    <citation type="journal article" date="2022" name="Microbiol. Spectr.">
        <title>Optimizing Conditions in the Acid Tolerance Test for Potential Probiotics Using Response Surface Methodology.</title>
        <authorList>
            <person name="Ko H.I."/>
            <person name="Jeong C.H."/>
            <person name="Hong S.W."/>
            <person name="Eun J.B."/>
            <person name="Kim T.W."/>
        </authorList>
    </citation>
    <scope>NUCLEOTIDE SEQUENCE</scope>
    <source>
        <strain evidence="3">KCKM 0438</strain>
    </source>
</reference>
<dbReference type="RefSeq" id="WP_043737056.1">
    <property type="nucleotide sequence ID" value="NZ_CP070856.1"/>
</dbReference>
<dbReference type="SUPFAM" id="SSF47413">
    <property type="entry name" value="lambda repressor-like DNA-binding domains"/>
    <property type="match status" value="1"/>
</dbReference>
<gene>
    <name evidence="3" type="ORF">RF668_02550</name>
</gene>
<proteinExistence type="predicted"/>
<dbReference type="Gene3D" id="1.10.260.40">
    <property type="entry name" value="lambda repressor-like DNA-binding domains"/>
    <property type="match status" value="1"/>
</dbReference>
<dbReference type="CDD" id="cd00093">
    <property type="entry name" value="HTH_XRE"/>
    <property type="match status" value="1"/>
</dbReference>
<evidence type="ECO:0000313" key="3">
    <source>
        <dbReference type="EMBL" id="WMX71197.1"/>
    </source>
</evidence>
<accession>A0AAX4A4Q7</accession>
<protein>
    <submittedName>
        <fullName evidence="3">Helix-turn-helix transcriptional regulator</fullName>
    </submittedName>
</protein>
<dbReference type="PROSITE" id="PS50943">
    <property type="entry name" value="HTH_CROC1"/>
    <property type="match status" value="1"/>
</dbReference>
<evidence type="ECO:0000256" key="1">
    <source>
        <dbReference type="ARBA" id="ARBA00023125"/>
    </source>
</evidence>
<feature type="domain" description="HTH cro/C1-type" evidence="2">
    <location>
        <begin position="45"/>
        <end position="99"/>
    </location>
</feature>
<dbReference type="GO" id="GO:0003677">
    <property type="term" value="F:DNA binding"/>
    <property type="evidence" value="ECO:0007669"/>
    <property type="project" value="UniProtKB-KW"/>
</dbReference>